<dbReference type="AlphaFoldDB" id="A0A9Q1JK61"/>
<keyword evidence="2" id="KW-1185">Reference proteome</keyword>
<comment type="caution">
    <text evidence="1">The sequence shown here is derived from an EMBL/GenBank/DDBJ whole genome shotgun (WGS) entry which is preliminary data.</text>
</comment>
<sequence>MTLANKTIRKKEERIKVIRWTSVLRKMRKELGVSTLPYENILMEIKNNPTLPIETPIKFKNKNKYCKYRKDYRHTTSERRKLKKALTRDKVGIAIIEIRKERKKENEADCNTEIITTIIGGIDDKELNVMAAIELKLLVGLDMMFGPEDMHPLQTPQNNALDNSRIVETNFLVVDIPMAYDVILERSSRNAIKAVLAPYFLLIQFELDDGKVWKLYETQRW</sequence>
<reference evidence="1" key="1">
    <citation type="submission" date="2022-04" db="EMBL/GenBank/DDBJ databases">
        <title>Carnegiea gigantea Genome sequencing and assembly v2.</title>
        <authorList>
            <person name="Copetti D."/>
            <person name="Sanderson M.J."/>
            <person name="Burquez A."/>
            <person name="Wojciechowski M.F."/>
        </authorList>
    </citation>
    <scope>NUCLEOTIDE SEQUENCE</scope>
    <source>
        <strain evidence="1">SGP5-SGP5p</strain>
        <tissue evidence="1">Aerial part</tissue>
    </source>
</reference>
<dbReference type="OrthoDB" id="1752268at2759"/>
<name>A0A9Q1JK61_9CARY</name>
<proteinExistence type="predicted"/>
<dbReference type="Proteomes" id="UP001153076">
    <property type="component" value="Unassembled WGS sequence"/>
</dbReference>
<protein>
    <submittedName>
        <fullName evidence="1">Uncharacterized protein</fullName>
    </submittedName>
</protein>
<evidence type="ECO:0000313" key="2">
    <source>
        <dbReference type="Proteomes" id="UP001153076"/>
    </source>
</evidence>
<accession>A0A9Q1JK61</accession>
<gene>
    <name evidence="1" type="ORF">Cgig2_013810</name>
</gene>
<evidence type="ECO:0000313" key="1">
    <source>
        <dbReference type="EMBL" id="KAJ8421908.1"/>
    </source>
</evidence>
<dbReference type="EMBL" id="JAKOGI010002479">
    <property type="protein sequence ID" value="KAJ8421908.1"/>
    <property type="molecule type" value="Genomic_DNA"/>
</dbReference>
<organism evidence="1 2">
    <name type="scientific">Carnegiea gigantea</name>
    <dbReference type="NCBI Taxonomy" id="171969"/>
    <lineage>
        <taxon>Eukaryota</taxon>
        <taxon>Viridiplantae</taxon>
        <taxon>Streptophyta</taxon>
        <taxon>Embryophyta</taxon>
        <taxon>Tracheophyta</taxon>
        <taxon>Spermatophyta</taxon>
        <taxon>Magnoliopsida</taxon>
        <taxon>eudicotyledons</taxon>
        <taxon>Gunneridae</taxon>
        <taxon>Pentapetalae</taxon>
        <taxon>Caryophyllales</taxon>
        <taxon>Cactineae</taxon>
        <taxon>Cactaceae</taxon>
        <taxon>Cactoideae</taxon>
        <taxon>Echinocereeae</taxon>
        <taxon>Carnegiea</taxon>
    </lineage>
</organism>